<reference evidence="10 11" key="1">
    <citation type="journal article" date="2014" name="BMC Genomics">
        <title>Comparison of environmental and isolate Sulfobacillus genomes reveals diverse carbon, sulfur, nitrogen, and hydrogen metabolisms.</title>
        <authorList>
            <person name="Justice N.B."/>
            <person name="Norman A."/>
            <person name="Brown C.T."/>
            <person name="Singh A."/>
            <person name="Thomas B.C."/>
            <person name="Banfield J.F."/>
        </authorList>
    </citation>
    <scope>NUCLEOTIDE SEQUENCE [LARGE SCALE GENOMIC DNA]</scope>
    <source>
        <strain evidence="10">AMDSBA4</strain>
    </source>
</reference>
<comment type="caution">
    <text evidence="10">The sequence shown here is derived from an EMBL/GenBank/DDBJ whole genome shotgun (WGS) entry which is preliminary data.</text>
</comment>
<name>A0A2T2XI27_9FIRM</name>
<comment type="similarity">
    <text evidence="3 9">Belongs to the CobD/CbiB family.</text>
</comment>
<proteinExistence type="inferred from homology"/>
<keyword evidence="5 9" id="KW-0169">Cobalamin biosynthesis</keyword>
<keyword evidence="6 9" id="KW-0812">Transmembrane</keyword>
<dbReference type="Pfam" id="PF03186">
    <property type="entry name" value="CobD_Cbib"/>
    <property type="match status" value="1"/>
</dbReference>
<accession>A0A2T2XI27</accession>
<comment type="pathway">
    <text evidence="2 9">Cofactor biosynthesis; adenosylcobalamin biosynthesis.</text>
</comment>
<sequence>MGATLLDRLIGDPRGWPHPVVLMGWWINKWDRWANRPPYSTAGIWWGVLMTFSTVFLVWGIAWGMIWAASQVSVTLAAVVQVWLISTTIAWKGLVDAGHQVYRALTRQGLTAARIAVSQVVGRDTGTLPESEVIRATVETLSENIVDAITSPIFFAVLGGAPLALAYRAVNTMDSMVGYKNPRYAHFGWASARMDDVLNFIPARLTACLLWLSTGLAGLNAPNAWRMMRRDAVKHPSPNAGISEAMMAGALSVQLGGTNYYGGIASHRPTLGDPYRILNAEDILAASKVVNLTAWSAVGIMVLVGGLLQCKLW</sequence>
<protein>
    <recommendedName>
        <fullName evidence="9">Cobalamin biosynthesis protein CobD</fullName>
    </recommendedName>
</protein>
<evidence type="ECO:0000256" key="8">
    <source>
        <dbReference type="ARBA" id="ARBA00023136"/>
    </source>
</evidence>
<evidence type="ECO:0000256" key="2">
    <source>
        <dbReference type="ARBA" id="ARBA00004953"/>
    </source>
</evidence>
<dbReference type="AlphaFoldDB" id="A0A2T2XI27"/>
<evidence type="ECO:0000313" key="10">
    <source>
        <dbReference type="EMBL" id="PSR34139.1"/>
    </source>
</evidence>
<comment type="function">
    <text evidence="9">Converts cobyric acid to cobinamide by the addition of aminopropanol on the F carboxylic group.</text>
</comment>
<keyword evidence="8 9" id="KW-0472">Membrane</keyword>
<evidence type="ECO:0000256" key="1">
    <source>
        <dbReference type="ARBA" id="ARBA00004651"/>
    </source>
</evidence>
<evidence type="ECO:0000313" key="11">
    <source>
        <dbReference type="Proteomes" id="UP000242972"/>
    </source>
</evidence>
<feature type="transmembrane region" description="Helical" evidence="9">
    <location>
        <begin position="201"/>
        <end position="221"/>
    </location>
</feature>
<dbReference type="PANTHER" id="PTHR34308">
    <property type="entry name" value="COBALAMIN BIOSYNTHESIS PROTEIN CBIB"/>
    <property type="match status" value="1"/>
</dbReference>
<dbReference type="EMBL" id="PXYW01000012">
    <property type="protein sequence ID" value="PSR34139.1"/>
    <property type="molecule type" value="Genomic_DNA"/>
</dbReference>
<dbReference type="HAMAP" id="MF_00024">
    <property type="entry name" value="CobD_CbiB"/>
    <property type="match status" value="1"/>
</dbReference>
<dbReference type="PANTHER" id="PTHR34308:SF1">
    <property type="entry name" value="COBALAMIN BIOSYNTHESIS PROTEIN CBIB"/>
    <property type="match status" value="1"/>
</dbReference>
<keyword evidence="4 9" id="KW-1003">Cell membrane</keyword>
<keyword evidence="7 9" id="KW-1133">Transmembrane helix</keyword>
<feature type="transmembrane region" description="Helical" evidence="9">
    <location>
        <begin position="42"/>
        <end position="66"/>
    </location>
</feature>
<feature type="transmembrane region" description="Helical" evidence="9">
    <location>
        <begin position="289"/>
        <end position="308"/>
    </location>
</feature>
<dbReference type="NCBIfam" id="TIGR00380">
    <property type="entry name" value="cobal_cbiB"/>
    <property type="match status" value="1"/>
</dbReference>
<evidence type="ECO:0000256" key="5">
    <source>
        <dbReference type="ARBA" id="ARBA00022573"/>
    </source>
</evidence>
<comment type="subcellular location">
    <subcellularLocation>
        <location evidence="1 9">Cell membrane</location>
        <topology evidence="1 9">Multi-pass membrane protein</topology>
    </subcellularLocation>
</comment>
<dbReference type="GO" id="GO:0048472">
    <property type="term" value="F:threonine-phosphate decarboxylase activity"/>
    <property type="evidence" value="ECO:0007669"/>
    <property type="project" value="InterPro"/>
</dbReference>
<dbReference type="Proteomes" id="UP000242972">
    <property type="component" value="Unassembled WGS sequence"/>
</dbReference>
<organism evidence="10 11">
    <name type="scientific">Sulfobacillus benefaciens</name>
    <dbReference type="NCBI Taxonomy" id="453960"/>
    <lineage>
        <taxon>Bacteria</taxon>
        <taxon>Bacillati</taxon>
        <taxon>Bacillota</taxon>
        <taxon>Clostridia</taxon>
        <taxon>Eubacteriales</taxon>
        <taxon>Clostridiales Family XVII. Incertae Sedis</taxon>
        <taxon>Sulfobacillus</taxon>
    </lineage>
</organism>
<evidence type="ECO:0000256" key="7">
    <source>
        <dbReference type="ARBA" id="ARBA00022989"/>
    </source>
</evidence>
<dbReference type="InterPro" id="IPR004485">
    <property type="entry name" value="Cobalamin_biosynth_CobD/CbiB"/>
</dbReference>
<gene>
    <name evidence="9 10" type="primary">cobD</name>
    <name evidence="10" type="ORF">C7B46_06785</name>
</gene>
<dbReference type="GO" id="GO:0009236">
    <property type="term" value="P:cobalamin biosynthetic process"/>
    <property type="evidence" value="ECO:0007669"/>
    <property type="project" value="UniProtKB-UniRule"/>
</dbReference>
<evidence type="ECO:0000256" key="9">
    <source>
        <dbReference type="HAMAP-Rule" id="MF_00024"/>
    </source>
</evidence>
<evidence type="ECO:0000256" key="3">
    <source>
        <dbReference type="ARBA" id="ARBA00006263"/>
    </source>
</evidence>
<dbReference type="GO" id="GO:0015420">
    <property type="term" value="F:ABC-type vitamin B12 transporter activity"/>
    <property type="evidence" value="ECO:0007669"/>
    <property type="project" value="UniProtKB-UniRule"/>
</dbReference>
<evidence type="ECO:0000256" key="6">
    <source>
        <dbReference type="ARBA" id="ARBA00022692"/>
    </source>
</evidence>
<dbReference type="UniPathway" id="UPA00148"/>
<dbReference type="GO" id="GO:0005886">
    <property type="term" value="C:plasma membrane"/>
    <property type="evidence" value="ECO:0007669"/>
    <property type="project" value="UniProtKB-SubCell"/>
</dbReference>
<feature type="transmembrane region" description="Helical" evidence="9">
    <location>
        <begin position="145"/>
        <end position="167"/>
    </location>
</feature>
<feature type="transmembrane region" description="Helical" evidence="9">
    <location>
        <begin position="72"/>
        <end position="91"/>
    </location>
</feature>
<evidence type="ECO:0000256" key="4">
    <source>
        <dbReference type="ARBA" id="ARBA00022475"/>
    </source>
</evidence>